<feature type="transmembrane region" description="Helical" evidence="5">
    <location>
        <begin position="148"/>
        <end position="165"/>
    </location>
</feature>
<feature type="transmembrane region" description="Helical" evidence="5">
    <location>
        <begin position="345"/>
        <end position="367"/>
    </location>
</feature>
<accession>A0ABD0T5B1</accession>
<dbReference type="PROSITE" id="PS00217">
    <property type="entry name" value="SUGAR_TRANSPORT_2"/>
    <property type="match status" value="1"/>
</dbReference>
<feature type="transmembrane region" description="Helical" evidence="5">
    <location>
        <begin position="404"/>
        <end position="426"/>
    </location>
</feature>
<evidence type="ECO:0000256" key="4">
    <source>
        <dbReference type="ARBA" id="ARBA00023136"/>
    </source>
</evidence>
<feature type="transmembrane region" description="Helical" evidence="5">
    <location>
        <begin position="171"/>
        <end position="193"/>
    </location>
</feature>
<keyword evidence="4 5" id="KW-0472">Membrane</keyword>
<keyword evidence="2 5" id="KW-0812">Transmembrane</keyword>
<dbReference type="Proteomes" id="UP001549921">
    <property type="component" value="Unassembled WGS sequence"/>
</dbReference>
<reference evidence="7 8" key="1">
    <citation type="submission" date="2024-06" db="EMBL/GenBank/DDBJ databases">
        <title>A chromosome-level genome assembly of beet webworm, Loxostege sticticalis.</title>
        <authorList>
            <person name="Zhang Y."/>
        </authorList>
    </citation>
    <scope>NUCLEOTIDE SEQUENCE [LARGE SCALE GENOMIC DNA]</scope>
    <source>
        <strain evidence="7">AQ028</strain>
        <tissue evidence="7">Male pupae</tissue>
    </source>
</reference>
<proteinExistence type="predicted"/>
<dbReference type="EMBL" id="JBEDNZ010000010">
    <property type="protein sequence ID" value="KAL0833075.1"/>
    <property type="molecule type" value="Genomic_DNA"/>
</dbReference>
<evidence type="ECO:0000256" key="2">
    <source>
        <dbReference type="ARBA" id="ARBA00022692"/>
    </source>
</evidence>
<dbReference type="InterPro" id="IPR005828">
    <property type="entry name" value="MFS_sugar_transport-like"/>
</dbReference>
<dbReference type="GO" id="GO:0016020">
    <property type="term" value="C:membrane"/>
    <property type="evidence" value="ECO:0007669"/>
    <property type="project" value="UniProtKB-SubCell"/>
</dbReference>
<feature type="transmembrane region" description="Helical" evidence="5">
    <location>
        <begin position="379"/>
        <end position="398"/>
    </location>
</feature>
<dbReference type="AlphaFoldDB" id="A0ABD0T5B1"/>
<feature type="transmembrane region" description="Helical" evidence="5">
    <location>
        <begin position="438"/>
        <end position="458"/>
    </location>
</feature>
<feature type="transmembrane region" description="Helical" evidence="5">
    <location>
        <begin position="115"/>
        <end position="136"/>
    </location>
</feature>
<feature type="domain" description="Major facilitator superfamily (MFS) profile" evidence="6">
    <location>
        <begin position="64"/>
        <end position="489"/>
    </location>
</feature>
<comment type="subcellular location">
    <subcellularLocation>
        <location evidence="1">Membrane</location>
        <topology evidence="1">Multi-pass membrane protein</topology>
    </subcellularLocation>
</comment>
<keyword evidence="3 5" id="KW-1133">Transmembrane helix</keyword>
<protein>
    <recommendedName>
        <fullName evidence="6">Major facilitator superfamily (MFS) profile domain-containing protein</fullName>
    </recommendedName>
</protein>
<organism evidence="7 8">
    <name type="scientific">Loxostege sticticalis</name>
    <name type="common">Beet webworm moth</name>
    <dbReference type="NCBI Taxonomy" id="481309"/>
    <lineage>
        <taxon>Eukaryota</taxon>
        <taxon>Metazoa</taxon>
        <taxon>Ecdysozoa</taxon>
        <taxon>Arthropoda</taxon>
        <taxon>Hexapoda</taxon>
        <taxon>Insecta</taxon>
        <taxon>Pterygota</taxon>
        <taxon>Neoptera</taxon>
        <taxon>Endopterygota</taxon>
        <taxon>Lepidoptera</taxon>
        <taxon>Glossata</taxon>
        <taxon>Ditrysia</taxon>
        <taxon>Pyraloidea</taxon>
        <taxon>Crambidae</taxon>
        <taxon>Pyraustinae</taxon>
        <taxon>Loxostege</taxon>
    </lineage>
</organism>
<name>A0ABD0T5B1_LOXSC</name>
<feature type="transmembrane region" description="Helical" evidence="5">
    <location>
        <begin position="464"/>
        <end position="484"/>
    </location>
</feature>
<dbReference type="PROSITE" id="PS50850">
    <property type="entry name" value="MFS"/>
    <property type="match status" value="1"/>
</dbReference>
<dbReference type="SUPFAM" id="SSF103473">
    <property type="entry name" value="MFS general substrate transporter"/>
    <property type="match status" value="1"/>
</dbReference>
<dbReference type="Gene3D" id="1.20.1250.20">
    <property type="entry name" value="MFS general substrate transporter like domains"/>
    <property type="match status" value="1"/>
</dbReference>
<dbReference type="PANTHER" id="PTHR24064">
    <property type="entry name" value="SOLUTE CARRIER FAMILY 22 MEMBER"/>
    <property type="match status" value="1"/>
</dbReference>
<feature type="transmembrane region" description="Helical" evidence="5">
    <location>
        <begin position="234"/>
        <end position="253"/>
    </location>
</feature>
<dbReference type="InterPro" id="IPR005829">
    <property type="entry name" value="Sugar_transporter_CS"/>
</dbReference>
<gene>
    <name evidence="7" type="ORF">ABMA28_001185</name>
</gene>
<evidence type="ECO:0000256" key="1">
    <source>
        <dbReference type="ARBA" id="ARBA00004141"/>
    </source>
</evidence>
<dbReference type="InterPro" id="IPR020846">
    <property type="entry name" value="MFS_dom"/>
</dbReference>
<feature type="transmembrane region" description="Helical" evidence="5">
    <location>
        <begin position="205"/>
        <end position="228"/>
    </location>
</feature>
<comment type="caution">
    <text evidence="7">The sequence shown here is derived from an EMBL/GenBank/DDBJ whole genome shotgun (WGS) entry which is preliminary data.</text>
</comment>
<sequence>MKLKTGINKYIVTKTQSEKNKYEDDYVTNTMGAFGYLQALACGTGALCRSITAWNTMSIVFLTSKTEFACTKFKDGLSRRVQNSTCYEDCAEYEYNSVVFRETLISTFGLICDRAWLVSFTQTMTMFGLALGVTGLGWLSDRFGRQKALLLSIATSFIFMIVAPFAPNYWAYNICRFLAGFGSGGIMNIGVVYNMEMVGPKYREIAGISGLIADGFAIMLLAAVAFHSSTWQTFFLFFGLLSILFFVVMLFMPESPRWLVSQRRTEQAIEMVTKVAKFNRLNTSHIRETVSKAVEELDTEHTEVQKRTLLDLFGTLELAKVTTVTCLVGFVGGTCYFGIHHYATLLGLDIFIIVPLMGLLQAVGNILGAPLNKYARRKVSLFCTLVIVAIMMTVLIFIPDGNWGCAATTGIAVIFTSGFFGVYYIFVNELYPTPLRSMGAGMGCGGAKVGAMVAPFIANMQTHWMSSTILAVVPFVGAALCLLLPETKGKKMKDTVD</sequence>
<evidence type="ECO:0000256" key="3">
    <source>
        <dbReference type="ARBA" id="ARBA00022989"/>
    </source>
</evidence>
<evidence type="ECO:0000259" key="6">
    <source>
        <dbReference type="PROSITE" id="PS50850"/>
    </source>
</evidence>
<dbReference type="InterPro" id="IPR036259">
    <property type="entry name" value="MFS_trans_sf"/>
</dbReference>
<evidence type="ECO:0000313" key="8">
    <source>
        <dbReference type="Proteomes" id="UP001549921"/>
    </source>
</evidence>
<evidence type="ECO:0000313" key="7">
    <source>
        <dbReference type="EMBL" id="KAL0833075.1"/>
    </source>
</evidence>
<evidence type="ECO:0000256" key="5">
    <source>
        <dbReference type="SAM" id="Phobius"/>
    </source>
</evidence>
<dbReference type="Pfam" id="PF00083">
    <property type="entry name" value="Sugar_tr"/>
    <property type="match status" value="1"/>
</dbReference>